<gene>
    <name evidence="1" type="ORF">HK099_004976</name>
</gene>
<keyword evidence="2" id="KW-1185">Reference proteome</keyword>
<reference evidence="1" key="1">
    <citation type="submission" date="2020-05" db="EMBL/GenBank/DDBJ databases">
        <title>Phylogenomic resolution of chytrid fungi.</title>
        <authorList>
            <person name="Stajich J.E."/>
            <person name="Amses K."/>
            <person name="Simmons R."/>
            <person name="Seto K."/>
            <person name="Myers J."/>
            <person name="Bonds A."/>
            <person name="Quandt C.A."/>
            <person name="Barry K."/>
            <person name="Liu P."/>
            <person name="Grigoriev I."/>
            <person name="Longcore J.E."/>
            <person name="James T.Y."/>
        </authorList>
    </citation>
    <scope>NUCLEOTIDE SEQUENCE</scope>
    <source>
        <strain evidence="1">JEL0476</strain>
    </source>
</reference>
<accession>A0AAD5U9L4</accession>
<evidence type="ECO:0000313" key="1">
    <source>
        <dbReference type="EMBL" id="KAJ3226398.1"/>
    </source>
</evidence>
<protein>
    <submittedName>
        <fullName evidence="1">Uncharacterized protein</fullName>
    </submittedName>
</protein>
<dbReference type="AlphaFoldDB" id="A0AAD5U9L4"/>
<name>A0AAD5U9L4_9FUNG</name>
<proteinExistence type="predicted"/>
<dbReference type="EMBL" id="JADGJW010000037">
    <property type="protein sequence ID" value="KAJ3226398.1"/>
    <property type="molecule type" value="Genomic_DNA"/>
</dbReference>
<organism evidence="1 2">
    <name type="scientific">Clydaea vesicula</name>
    <dbReference type="NCBI Taxonomy" id="447962"/>
    <lineage>
        <taxon>Eukaryota</taxon>
        <taxon>Fungi</taxon>
        <taxon>Fungi incertae sedis</taxon>
        <taxon>Chytridiomycota</taxon>
        <taxon>Chytridiomycota incertae sedis</taxon>
        <taxon>Chytridiomycetes</taxon>
        <taxon>Lobulomycetales</taxon>
        <taxon>Lobulomycetaceae</taxon>
        <taxon>Clydaea</taxon>
    </lineage>
</organism>
<sequence>METRSQSKNSILNKITYEVPVEPCYNVIKQSNLIEKPRNNTCSNKEEKLVLAKAPTLSSKLLAPEKFNHKLAFKNSSISELSTDNLNLRKSFTNKKDQNTFDYGIQILKPKLIIEKEEIILNKTPRCSLLPKHIEKVESVRTVECEEIRNDLKPYLEKDEVKDFKNIYNTPIPPPPELKSKDAAVLAELLDDILVDVYGSRESYFNRHKNFNHNFYIF</sequence>
<dbReference type="Proteomes" id="UP001211065">
    <property type="component" value="Unassembled WGS sequence"/>
</dbReference>
<evidence type="ECO:0000313" key="2">
    <source>
        <dbReference type="Proteomes" id="UP001211065"/>
    </source>
</evidence>
<comment type="caution">
    <text evidence="1">The sequence shown here is derived from an EMBL/GenBank/DDBJ whole genome shotgun (WGS) entry which is preliminary data.</text>
</comment>